<dbReference type="AlphaFoldDB" id="A0A0G0WNG8"/>
<accession>A0A0G0WNG8</accession>
<name>A0A0G0WNG8_9BACT</name>
<dbReference type="Proteomes" id="UP000034753">
    <property type="component" value="Unassembled WGS sequence"/>
</dbReference>
<evidence type="ECO:0000313" key="1">
    <source>
        <dbReference type="EMBL" id="KKS13602.1"/>
    </source>
</evidence>
<protein>
    <recommendedName>
        <fullName evidence="3">Transposase</fullName>
    </recommendedName>
</protein>
<gene>
    <name evidence="1" type="ORF">UU67_C0021G0005</name>
</gene>
<dbReference type="EMBL" id="LCBN01000021">
    <property type="protein sequence ID" value="KKS13602.1"/>
    <property type="molecule type" value="Genomic_DNA"/>
</dbReference>
<reference evidence="1 2" key="1">
    <citation type="journal article" date="2015" name="Nature">
        <title>rRNA introns, odd ribosomes, and small enigmatic genomes across a large radiation of phyla.</title>
        <authorList>
            <person name="Brown C.T."/>
            <person name="Hug L.A."/>
            <person name="Thomas B.C."/>
            <person name="Sharon I."/>
            <person name="Castelle C.J."/>
            <person name="Singh A."/>
            <person name="Wilkins M.J."/>
            <person name="Williams K.H."/>
            <person name="Banfield J.F."/>
        </authorList>
    </citation>
    <scope>NUCLEOTIDE SEQUENCE [LARGE SCALE GENOMIC DNA]</scope>
</reference>
<sequence length="70" mass="8039">MSQKDQRMINSKKWSSAIIKRNTAHLKDIIKKYGRPSSKFVGLAGESAAWLIAQHSDYDVKFQERCLKSL</sequence>
<comment type="caution">
    <text evidence="1">The sequence shown here is derived from an EMBL/GenBank/DDBJ whole genome shotgun (WGS) entry which is preliminary data.</text>
</comment>
<proteinExistence type="predicted"/>
<evidence type="ECO:0000313" key="2">
    <source>
        <dbReference type="Proteomes" id="UP000034753"/>
    </source>
</evidence>
<organism evidence="1 2">
    <name type="scientific">Candidatus Daviesbacteria bacterium GW2011_GWB1_41_5</name>
    <dbReference type="NCBI Taxonomy" id="1618429"/>
    <lineage>
        <taxon>Bacteria</taxon>
        <taxon>Candidatus Daviesiibacteriota</taxon>
    </lineage>
</organism>
<evidence type="ECO:0008006" key="3">
    <source>
        <dbReference type="Google" id="ProtNLM"/>
    </source>
</evidence>